<accession>A0ABD3WAU4</accession>
<evidence type="ECO:0000256" key="1">
    <source>
        <dbReference type="ARBA" id="ARBA00007381"/>
    </source>
</evidence>
<feature type="compositionally biased region" description="Polar residues" evidence="4">
    <location>
        <begin position="1"/>
        <end position="10"/>
    </location>
</feature>
<dbReference type="PANTHER" id="PTHR14187:SF5">
    <property type="entry name" value="HEAT SHOCK 70 KDA PROTEIN 12A"/>
    <property type="match status" value="1"/>
</dbReference>
<evidence type="ECO:0000313" key="6">
    <source>
        <dbReference type="EMBL" id="KAL3871165.1"/>
    </source>
</evidence>
<dbReference type="GO" id="GO:0005524">
    <property type="term" value="F:ATP binding"/>
    <property type="evidence" value="ECO:0007669"/>
    <property type="project" value="UniProtKB-KW"/>
</dbReference>
<dbReference type="PANTHER" id="PTHR14187">
    <property type="entry name" value="ALPHA KINASE/ELONGATION FACTOR 2 KINASE"/>
    <property type="match status" value="1"/>
</dbReference>
<dbReference type="AlphaFoldDB" id="A0ABD3WAU4"/>
<organism evidence="5 7">
    <name type="scientific">Sinanodonta woodiana</name>
    <name type="common">Chinese pond mussel</name>
    <name type="synonym">Anodonta woodiana</name>
    <dbReference type="NCBI Taxonomy" id="1069815"/>
    <lineage>
        <taxon>Eukaryota</taxon>
        <taxon>Metazoa</taxon>
        <taxon>Spiralia</taxon>
        <taxon>Lophotrochozoa</taxon>
        <taxon>Mollusca</taxon>
        <taxon>Bivalvia</taxon>
        <taxon>Autobranchia</taxon>
        <taxon>Heteroconchia</taxon>
        <taxon>Palaeoheterodonta</taxon>
        <taxon>Unionida</taxon>
        <taxon>Unionoidea</taxon>
        <taxon>Unionidae</taxon>
        <taxon>Unioninae</taxon>
        <taxon>Sinanodonta</taxon>
    </lineage>
</organism>
<evidence type="ECO:0000256" key="2">
    <source>
        <dbReference type="ARBA" id="ARBA00022741"/>
    </source>
</evidence>
<dbReference type="CDD" id="cd10229">
    <property type="entry name" value="ASKHA_NBD_HSP70_HSPA12"/>
    <property type="match status" value="1"/>
</dbReference>
<evidence type="ECO:0000256" key="3">
    <source>
        <dbReference type="ARBA" id="ARBA00022840"/>
    </source>
</evidence>
<reference evidence="5 7" key="1">
    <citation type="submission" date="2024-11" db="EMBL/GenBank/DDBJ databases">
        <title>Chromosome-level genome assembly of the freshwater bivalve Anodonta woodiana.</title>
        <authorList>
            <person name="Chen X."/>
        </authorList>
    </citation>
    <scope>NUCLEOTIDE SEQUENCE [LARGE SCALE GENOMIC DNA]</scope>
    <source>
        <strain evidence="5">MN2024</strain>
        <tissue evidence="5">Gills</tissue>
    </source>
</reference>
<feature type="region of interest" description="Disordered" evidence="4">
    <location>
        <begin position="1"/>
        <end position="20"/>
    </location>
</feature>
<keyword evidence="7" id="KW-1185">Reference proteome</keyword>
<evidence type="ECO:0000256" key="4">
    <source>
        <dbReference type="SAM" id="MobiDB-lite"/>
    </source>
</evidence>
<dbReference type="Gene3D" id="3.30.420.40">
    <property type="match status" value="1"/>
</dbReference>
<evidence type="ECO:0000313" key="7">
    <source>
        <dbReference type="Proteomes" id="UP001634394"/>
    </source>
</evidence>
<dbReference type="Pfam" id="PF00012">
    <property type="entry name" value="HSP70"/>
    <property type="match status" value="1"/>
</dbReference>
<dbReference type="InterPro" id="IPR013126">
    <property type="entry name" value="Hsp_70_fam"/>
</dbReference>
<comment type="similarity">
    <text evidence="1">Belongs to the heat shock protein 70 family.</text>
</comment>
<keyword evidence="3" id="KW-0067">ATP-binding</keyword>
<comment type="caution">
    <text evidence="5">The sequence shown here is derived from an EMBL/GenBank/DDBJ whole genome shotgun (WGS) entry which is preliminary data.</text>
</comment>
<keyword evidence="2" id="KW-0547">Nucleotide-binding</keyword>
<gene>
    <name evidence="5" type="ORF">ACJMK2_039043</name>
    <name evidence="6" type="ORF">ACJMK2_039181</name>
</gene>
<dbReference type="EMBL" id="JBJQND010000007">
    <property type="protein sequence ID" value="KAL3871019.1"/>
    <property type="molecule type" value="Genomic_DNA"/>
</dbReference>
<sequence length="610" mass="69716">MVDLPSSMSRPNVDDKDDIEHGSDEFFSKIENIWQEQTDYIMVAAIDLGTTYSNWACSFKSEYEKNPEKILCRSWVNSLSMKAPTTILIREDGETVDTFGSEAEDKYAQFATYDSKELHTWYYFRRFKMLLHDRKLRRDMTLESENGKCLPALRVFALTIEYLKNDLFQTLAKQTMADFEKSLIRWVLTVPAIWDESAKQFMREAAITAGIPSNQLTLALEPEVASLYCTKIPLVSTFNGEACPLVPRTKYILIDAGGGTIDIVAHEIMSDGSLNEVYRSNGGAWGGTEVDKIFFAFLNDFFGKSVYENFKQKHMEDYIYLCREFEQKKRQIEPQSTLQVTLRLPVELNESFNKQTEQNLAASLKSRSKWTKSVVLLTDKMRLDADIMKSFFAGVMQKTRDHLQLLFTDDGLKNVNIIMMVGGFSESKMLQEMVCNLFPKKKVIVPNEAGLAVLKGAVLFGHKPDVIGHRVCRFSYGVKTSVKFEKGTHREDKKKTVGNEDMCVDIFDIHVHKGQSVKLNAEQNPILYKPQRPGQKNISFEFYSSSECNPIYVTDEGCSKLGKITVDILEDSKMDNTVEVRFKFGGTEIQMEARDQKTRIARKTKIDLMD</sequence>
<proteinExistence type="inferred from homology"/>
<dbReference type="EMBL" id="JBJQND010000007">
    <property type="protein sequence ID" value="KAL3871165.1"/>
    <property type="molecule type" value="Genomic_DNA"/>
</dbReference>
<protein>
    <submittedName>
        <fullName evidence="5">Uncharacterized protein</fullName>
    </submittedName>
</protein>
<evidence type="ECO:0000313" key="5">
    <source>
        <dbReference type="EMBL" id="KAL3871019.1"/>
    </source>
</evidence>
<dbReference type="SUPFAM" id="SSF53067">
    <property type="entry name" value="Actin-like ATPase domain"/>
    <property type="match status" value="2"/>
</dbReference>
<name>A0ABD3WAU4_SINWO</name>
<dbReference type="Proteomes" id="UP001634394">
    <property type="component" value="Unassembled WGS sequence"/>
</dbReference>
<dbReference type="InterPro" id="IPR043129">
    <property type="entry name" value="ATPase_NBD"/>
</dbReference>